<reference evidence="1 2" key="1">
    <citation type="submission" date="2019-10" db="EMBL/GenBank/DDBJ databases">
        <title>Draft genome sequence of Marinobacter hydrocarbonoclasticus NCT7M from the microbiome of the marine copepod.</title>
        <authorList>
            <person name="Nuttall R."/>
            <person name="Sharma G."/>
            <person name="Moisander P."/>
        </authorList>
    </citation>
    <scope>NUCLEOTIDE SEQUENCE [LARGE SCALE GENOMIC DNA]</scope>
    <source>
        <strain evidence="1 2">NCT7M</strain>
    </source>
</reference>
<dbReference type="Proteomes" id="UP000469950">
    <property type="component" value="Unassembled WGS sequence"/>
</dbReference>
<gene>
    <name evidence="1" type="ORF">F6453_3473</name>
</gene>
<dbReference type="AlphaFoldDB" id="A0A833JMS1"/>
<accession>A0A833JMS1</accession>
<sequence length="459" mass="51943">MSKNELTHPSEPISGRTLMNLKAVLESYLGGGEVKDLDLALLMNVPLNRLSQLKRAKSSVFTVGRSINLEAEPDGEVEKEDDTELPGIRPSQAILVRLLLKSPDLVPIPLRPSSNEVFELLQPVIASVHGRLGVKATGKSSFAPLFGRSYISSYKMLGEDGAGVQNAGLPVARLQLLVVGKYAQVFRKWLGVYAAREQSAPEELPRTLAQKSGWGLLREQDSLTDWMGDEVYTDFQTQISREFGEWFEEHYLGVLRDEARSRDLDPLEAIARGKWTKNDEVSEEQLLKYNRFCRPILGRSDSQFALFRESFGLTSAEAYWVLGLQVKAFYRFRQRPNRRVDAPTAVLLRYLFRYPEDISLFMPEPLPGHEIFEAVSREDPDFKLSQLAPLFGASRVMSYEFANSDTDCPFFARRLAMIFRSASAGGLPIFKLLKDSVEEEVVARGLSLEQFWRDGRWHK</sequence>
<dbReference type="EMBL" id="WBMP01000020">
    <property type="protein sequence ID" value="KAE8544216.1"/>
    <property type="molecule type" value="Genomic_DNA"/>
</dbReference>
<dbReference type="RefSeq" id="WP_153741523.1">
    <property type="nucleotide sequence ID" value="NZ_WBMP01000020.1"/>
</dbReference>
<comment type="caution">
    <text evidence="1">The sequence shown here is derived from an EMBL/GenBank/DDBJ whole genome shotgun (WGS) entry which is preliminary data.</text>
</comment>
<name>A0A833JMS1_MARNT</name>
<proteinExistence type="predicted"/>
<protein>
    <submittedName>
        <fullName evidence="1">Uncharacterized protein</fullName>
    </submittedName>
</protein>
<evidence type="ECO:0000313" key="1">
    <source>
        <dbReference type="EMBL" id="KAE8544216.1"/>
    </source>
</evidence>
<organism evidence="1 2">
    <name type="scientific">Marinobacter nauticus</name>
    <name type="common">Marinobacter hydrocarbonoclasticus</name>
    <name type="synonym">Marinobacter aquaeolei</name>
    <dbReference type="NCBI Taxonomy" id="2743"/>
    <lineage>
        <taxon>Bacteria</taxon>
        <taxon>Pseudomonadati</taxon>
        <taxon>Pseudomonadota</taxon>
        <taxon>Gammaproteobacteria</taxon>
        <taxon>Pseudomonadales</taxon>
        <taxon>Marinobacteraceae</taxon>
        <taxon>Marinobacter</taxon>
    </lineage>
</organism>
<evidence type="ECO:0000313" key="2">
    <source>
        <dbReference type="Proteomes" id="UP000469950"/>
    </source>
</evidence>